<keyword evidence="2 3" id="KW-0067">ATP-binding</keyword>
<dbReference type="GO" id="GO:0005524">
    <property type="term" value="F:ATP binding"/>
    <property type="evidence" value="ECO:0007669"/>
    <property type="project" value="UniProtKB-UniRule"/>
</dbReference>
<dbReference type="InterPro" id="IPR050534">
    <property type="entry name" value="Coronavir_polyprotein_1ab"/>
</dbReference>
<dbReference type="NCBIfam" id="TIGR01448">
    <property type="entry name" value="recD_rel"/>
    <property type="match status" value="1"/>
</dbReference>
<dbReference type="Pfam" id="PF18335">
    <property type="entry name" value="SH3_13"/>
    <property type="match status" value="1"/>
</dbReference>
<evidence type="ECO:0000259" key="5">
    <source>
        <dbReference type="Pfam" id="PF14490"/>
    </source>
</evidence>
<name>G8PCW1_PEDCP</name>
<dbReference type="InterPro" id="IPR006345">
    <property type="entry name" value="RecD2"/>
</dbReference>
<dbReference type="RefSeq" id="WP_014215293.1">
    <property type="nucleotide sequence ID" value="NC_016605.1"/>
</dbReference>
<dbReference type="EMBL" id="CP003137">
    <property type="protein sequence ID" value="AEV95096.1"/>
    <property type="molecule type" value="Genomic_DNA"/>
</dbReference>
<dbReference type="InterPro" id="IPR027785">
    <property type="entry name" value="UvrD-like_helicase_C"/>
</dbReference>
<dbReference type="Gene3D" id="1.10.10.2220">
    <property type="match status" value="1"/>
</dbReference>
<dbReference type="GO" id="GO:0016887">
    <property type="term" value="F:ATP hydrolysis activity"/>
    <property type="evidence" value="ECO:0007669"/>
    <property type="project" value="RHEA"/>
</dbReference>
<feature type="domain" description="UvrD-like helicase C-terminal" evidence="4">
    <location>
        <begin position="676"/>
        <end position="723"/>
    </location>
</feature>
<keyword evidence="3 8" id="KW-0347">Helicase</keyword>
<dbReference type="STRING" id="701521.PECL_823"/>
<evidence type="ECO:0000256" key="2">
    <source>
        <dbReference type="ARBA" id="ARBA00022840"/>
    </source>
</evidence>
<evidence type="ECO:0000313" key="8">
    <source>
        <dbReference type="EMBL" id="AEV95096.1"/>
    </source>
</evidence>
<dbReference type="Gene3D" id="3.40.50.300">
    <property type="entry name" value="P-loop containing nucleotide triphosphate hydrolases"/>
    <property type="match status" value="2"/>
</dbReference>
<comment type="function">
    <text evidence="3">DNA-dependent ATPase and ATP-dependent 5'-3' DNA helicase. Has no activity on blunt DNA or DNA with 3'-overhangs, requires at least 10 bases of 5'-ssDNA for helicase activity.</text>
</comment>
<sequence>MAEEINLFRNNDTEKVSQAHLVGSIAGIFFESPDSFFKVVLVDVDENDFDWEEDQIVATGSFADLQEGESYSFIGRVVNHPKYGQQLQVETYSRTQPTSLDGLITYFSSSVFKGIGKKTAEKIVNTLGTNAIDMISSDKSVLKGLGLSTKQQDTIYDVISQSDGMEKIIAGLSAYGFGSTIAARIFKKYQEKTLSIIEEDPYQLAIDIEGIGFKKADQLARQFGIGFDFASRIDAGILHVINEWYNNTGNTYIVSKDLVMQVSNLLEVDGQNVDLEKIADQVIELAKKDRIVGDDNRVYLKWMYNAELIIAGKIKLLTNQKDVKVPAGLFKKLIRNAEKKINVKYDDTQRNAILNSLKSPISIITGGPGTGKTTIIKGFLQTYADLHELSLDPNQYTDSHFPIMLAAPTGRAAKRITEVTNVPAKTIHRLLGINGNDSLTSDEELELSGGLLIVDEMSMVDVALFKKLIQATDTSVQVVLVGDQDQLPSVGPGQVFHDLIKSDCIPTVKLNNVHRQSSDSTITDLAHAIQKGQLPEDFTQNKSDRSFFTAHANQVEDIIEQVVDRAMDRGFSKADIQVLSPMYRGSAGVDQLNKHLQRIMNPPLQPNPKKIMVRDQEFRIGDKVLQLVNAPENNVFNGDIGEIVGMVSKGANQHIIVNFDETEVTYSKTDWNQLTLAYCISIHKSQGSEFKMIIMPLVNQFSRMLQRNLLYTGITRASSFLILLGEQSAYQTAVEHVASNRKTTLILRLTGIYEEDSSSELDDGQNVKVEESRVKVSIINNNVDPMIGMKGISPYDFMN</sequence>
<organism evidence="8 9">
    <name type="scientific">Pediococcus claussenii (strain ATCC BAA-344 / DSM 14800 / JCM 18046 / KCTC 3811 / LMG 21948 / P06)</name>
    <dbReference type="NCBI Taxonomy" id="701521"/>
    <lineage>
        <taxon>Bacteria</taxon>
        <taxon>Bacillati</taxon>
        <taxon>Bacillota</taxon>
        <taxon>Bacilli</taxon>
        <taxon>Lactobacillales</taxon>
        <taxon>Lactobacillaceae</taxon>
        <taxon>Pediococcus</taxon>
    </lineage>
</organism>
<accession>G8PCW1</accession>
<dbReference type="CDD" id="cd17933">
    <property type="entry name" value="DEXSc_RecD-like"/>
    <property type="match status" value="1"/>
</dbReference>
<dbReference type="AlphaFoldDB" id="G8PCW1"/>
<evidence type="ECO:0000259" key="7">
    <source>
        <dbReference type="Pfam" id="PF23139"/>
    </source>
</evidence>
<evidence type="ECO:0000259" key="6">
    <source>
        <dbReference type="Pfam" id="PF18335"/>
    </source>
</evidence>
<keyword evidence="3" id="KW-0238">DNA-binding</keyword>
<dbReference type="Pfam" id="PF13604">
    <property type="entry name" value="AAA_30"/>
    <property type="match status" value="1"/>
</dbReference>
<protein>
    <recommendedName>
        <fullName evidence="3">ATP-dependent RecD2 DNA helicase</fullName>
        <ecNumber evidence="3">5.6.2.3</ecNumber>
    </recommendedName>
    <alternativeName>
        <fullName evidence="3">DNA 5'-3' helicase subunit RecD2</fullName>
    </alternativeName>
</protein>
<dbReference type="eggNOG" id="COG0507">
    <property type="taxonomic scope" value="Bacteria"/>
</dbReference>
<keyword evidence="9" id="KW-1185">Reference proteome</keyword>
<dbReference type="HAMAP" id="MF_01488">
    <property type="entry name" value="RecD2"/>
    <property type="match status" value="1"/>
</dbReference>
<dbReference type="EC" id="5.6.2.3" evidence="3"/>
<gene>
    <name evidence="3" type="primary">recD2</name>
    <name evidence="8" type="ordered locus">PECL_823</name>
</gene>
<proteinExistence type="inferred from homology"/>
<dbReference type="InterPro" id="IPR027417">
    <property type="entry name" value="P-loop_NTPase"/>
</dbReference>
<dbReference type="KEGG" id="pce:PECL_823"/>
<dbReference type="GO" id="GO:0017116">
    <property type="term" value="F:single-stranded DNA helicase activity"/>
    <property type="evidence" value="ECO:0007669"/>
    <property type="project" value="TreeGrafter"/>
</dbReference>
<evidence type="ECO:0000313" key="9">
    <source>
        <dbReference type="Proteomes" id="UP000005444"/>
    </source>
</evidence>
<dbReference type="Pfam" id="PF23139">
    <property type="entry name" value="OB_YrrC"/>
    <property type="match status" value="1"/>
</dbReference>
<feature type="domain" description="ATP-dependent RecD2 DNA helicase SH3" evidence="6">
    <location>
        <begin position="592"/>
        <end position="659"/>
    </location>
</feature>
<dbReference type="SUPFAM" id="SSF52540">
    <property type="entry name" value="P-loop containing nucleoside triphosphate hydrolases"/>
    <property type="match status" value="1"/>
</dbReference>
<dbReference type="PATRIC" id="fig|701521.8.peg.775"/>
<dbReference type="PANTHER" id="PTHR43788:SF6">
    <property type="entry name" value="DNA HELICASE B"/>
    <property type="match status" value="1"/>
</dbReference>
<dbReference type="GO" id="GO:0009338">
    <property type="term" value="C:exodeoxyribonuclease V complex"/>
    <property type="evidence" value="ECO:0007669"/>
    <property type="project" value="TreeGrafter"/>
</dbReference>
<dbReference type="Gene3D" id="2.30.30.940">
    <property type="match status" value="1"/>
</dbReference>
<evidence type="ECO:0000256" key="3">
    <source>
        <dbReference type="HAMAP-Rule" id="MF_01488"/>
    </source>
</evidence>
<dbReference type="GO" id="GO:0043139">
    <property type="term" value="F:5'-3' DNA helicase activity"/>
    <property type="evidence" value="ECO:0007669"/>
    <property type="project" value="UniProtKB-UniRule"/>
</dbReference>
<evidence type="ECO:0000259" key="4">
    <source>
        <dbReference type="Pfam" id="PF13538"/>
    </source>
</evidence>
<reference evidence="8 9" key="1">
    <citation type="journal article" date="2012" name="J. Bacteriol.">
        <title>Complete Genome Sequence of the Beer Spoilage Organism Pediococcus claussenii ATCC BAA-344T.</title>
        <authorList>
            <person name="Pittet V."/>
            <person name="Abegunde T."/>
            <person name="Marfleet T."/>
            <person name="Haakensen M."/>
            <person name="Morrow K."/>
            <person name="Jayaprakash T."/>
            <person name="Schroeder K."/>
            <person name="Trost B."/>
            <person name="Byrns S."/>
            <person name="Bergsveinson J."/>
            <person name="Kusalik A."/>
            <person name="Ziola B."/>
        </authorList>
    </citation>
    <scope>NUCLEOTIDE SEQUENCE [LARGE SCALE GENOMIC DNA]</scope>
    <source>
        <strain evidence="8 9">ATCC BAA-344</strain>
    </source>
</reference>
<dbReference type="Pfam" id="PF14490">
    <property type="entry name" value="HHH_RecD2"/>
    <property type="match status" value="1"/>
</dbReference>
<dbReference type="InterPro" id="IPR055446">
    <property type="entry name" value="RecD2_N_OB"/>
</dbReference>
<dbReference type="HOGENOM" id="CLU_007524_0_1_9"/>
<dbReference type="PANTHER" id="PTHR43788">
    <property type="entry name" value="DNA2/NAM7 HELICASE FAMILY MEMBER"/>
    <property type="match status" value="1"/>
</dbReference>
<keyword evidence="1 3" id="KW-0547">Nucleotide-binding</keyword>
<evidence type="ECO:0000256" key="1">
    <source>
        <dbReference type="ARBA" id="ARBA00022741"/>
    </source>
</evidence>
<dbReference type="GO" id="GO:0006310">
    <property type="term" value="P:DNA recombination"/>
    <property type="evidence" value="ECO:0007669"/>
    <property type="project" value="InterPro"/>
</dbReference>
<dbReference type="InterPro" id="IPR029493">
    <property type="entry name" value="RecD2-like_HHH"/>
</dbReference>
<feature type="domain" description="ATP-dependent RecD2 DNA helicase-like helix-hairpin-helix" evidence="5">
    <location>
        <begin position="163"/>
        <end position="252"/>
    </location>
</feature>
<dbReference type="InterPro" id="IPR041451">
    <property type="entry name" value="RecD2_SH13"/>
</dbReference>
<comment type="catalytic activity">
    <reaction evidence="3">
        <text>ATP + H2O = ADP + phosphate + H(+)</text>
        <dbReference type="Rhea" id="RHEA:13065"/>
        <dbReference type="ChEBI" id="CHEBI:15377"/>
        <dbReference type="ChEBI" id="CHEBI:15378"/>
        <dbReference type="ChEBI" id="CHEBI:30616"/>
        <dbReference type="ChEBI" id="CHEBI:43474"/>
        <dbReference type="ChEBI" id="CHEBI:456216"/>
        <dbReference type="EC" id="5.6.2.3"/>
    </reaction>
</comment>
<dbReference type="GO" id="GO:0003677">
    <property type="term" value="F:DNA binding"/>
    <property type="evidence" value="ECO:0007669"/>
    <property type="project" value="UniProtKB-UniRule"/>
</dbReference>
<dbReference type="Proteomes" id="UP000005444">
    <property type="component" value="Chromosome"/>
</dbReference>
<keyword evidence="3" id="KW-0413">Isomerase</keyword>
<dbReference type="Pfam" id="PF13538">
    <property type="entry name" value="UvrD_C_2"/>
    <property type="match status" value="1"/>
</dbReference>
<comment type="similarity">
    <text evidence="3">Belongs to the RecD family. RecD2 subfamily.</text>
</comment>
<keyword evidence="3" id="KW-0378">Hydrolase</keyword>
<feature type="binding site" evidence="3">
    <location>
        <begin position="369"/>
        <end position="373"/>
    </location>
    <ligand>
        <name>ATP</name>
        <dbReference type="ChEBI" id="CHEBI:30616"/>
    </ligand>
</feature>
<feature type="domain" description="ATP-dependent RecD2 DNA helicase OB-fold" evidence="7">
    <location>
        <begin position="20"/>
        <end position="97"/>
    </location>
</feature>
<dbReference type="CDD" id="cd18809">
    <property type="entry name" value="SF1_C_RecD"/>
    <property type="match status" value="1"/>
</dbReference>